<protein>
    <submittedName>
        <fullName evidence="3">Hemerythrin domain-containing protein</fullName>
    </submittedName>
</protein>
<dbReference type="Proteomes" id="UP000722125">
    <property type="component" value="Unassembled WGS sequence"/>
</dbReference>
<sequence length="251" mass="27252">MTAPSTARASRSSSSRSSNRSSSRSSNQSSARPAEAPGCDTSDMLTIHALFRRAFTDAPDLVRGVDDGDVERALVVAAHVREVAGALHHHHSGEDELLWETLETRAPACALHVGRMRAQHAATAAQLRGLDEVLPAWEHAARADSRAVVAATLDAIRDTLLTHLGDEESAILPTASTVMTQREWGALHEHGMSTIPRDKLLLQLGWILEVVPADERAGWLRGNLPLPGRLAWRLVGRRQFAAHRARVYGTA</sequence>
<dbReference type="InterPro" id="IPR012312">
    <property type="entry name" value="Hemerythrin-like"/>
</dbReference>
<proteinExistence type="predicted"/>
<dbReference type="Gene3D" id="1.20.120.520">
    <property type="entry name" value="nmb1532 protein domain like"/>
    <property type="match status" value="1"/>
</dbReference>
<gene>
    <name evidence="3" type="ORF">KIN34_00730</name>
</gene>
<accession>A0ABS5TUJ5</accession>
<evidence type="ECO:0000313" key="4">
    <source>
        <dbReference type="Proteomes" id="UP000722125"/>
    </source>
</evidence>
<feature type="compositionally biased region" description="Low complexity" evidence="1">
    <location>
        <begin position="1"/>
        <end position="34"/>
    </location>
</feature>
<keyword evidence="4" id="KW-1185">Reference proteome</keyword>
<reference evidence="3 4" key="1">
    <citation type="submission" date="2021-05" db="EMBL/GenBank/DDBJ databases">
        <title>Description of Cellulomonas sp. DKR-3 sp. nov.</title>
        <authorList>
            <person name="Dahal R.H."/>
            <person name="Chaudhary D.K."/>
        </authorList>
    </citation>
    <scope>NUCLEOTIDE SEQUENCE [LARGE SCALE GENOMIC DNA]</scope>
    <source>
        <strain evidence="3 4">DKR-3</strain>
    </source>
</reference>
<evidence type="ECO:0000259" key="2">
    <source>
        <dbReference type="Pfam" id="PF01814"/>
    </source>
</evidence>
<dbReference type="EMBL" id="JAHBOH010000001">
    <property type="protein sequence ID" value="MBT0992816.1"/>
    <property type="molecule type" value="Genomic_DNA"/>
</dbReference>
<evidence type="ECO:0000256" key="1">
    <source>
        <dbReference type="SAM" id="MobiDB-lite"/>
    </source>
</evidence>
<feature type="domain" description="Hemerythrin-like" evidence="2">
    <location>
        <begin position="44"/>
        <end position="174"/>
    </location>
</feature>
<dbReference type="CDD" id="cd12108">
    <property type="entry name" value="Hr-like"/>
    <property type="match status" value="1"/>
</dbReference>
<organism evidence="3 4">
    <name type="scientific">Cellulomonas fulva</name>
    <dbReference type="NCBI Taxonomy" id="2835530"/>
    <lineage>
        <taxon>Bacteria</taxon>
        <taxon>Bacillati</taxon>
        <taxon>Actinomycetota</taxon>
        <taxon>Actinomycetes</taxon>
        <taxon>Micrococcales</taxon>
        <taxon>Cellulomonadaceae</taxon>
        <taxon>Cellulomonas</taxon>
    </lineage>
</organism>
<feature type="region of interest" description="Disordered" evidence="1">
    <location>
        <begin position="1"/>
        <end position="40"/>
    </location>
</feature>
<comment type="caution">
    <text evidence="3">The sequence shown here is derived from an EMBL/GenBank/DDBJ whole genome shotgun (WGS) entry which is preliminary data.</text>
</comment>
<dbReference type="Pfam" id="PF01814">
    <property type="entry name" value="Hemerythrin"/>
    <property type="match status" value="1"/>
</dbReference>
<evidence type="ECO:0000313" key="3">
    <source>
        <dbReference type="EMBL" id="MBT0992816.1"/>
    </source>
</evidence>
<name>A0ABS5TUJ5_9CELL</name>